<proteinExistence type="predicted"/>
<reference evidence="3 4" key="1">
    <citation type="submission" date="2024-01" db="EMBL/GenBank/DDBJ databases">
        <title>Complete genome of Cladobotryum mycophilum ATHUM6906.</title>
        <authorList>
            <person name="Christinaki A.C."/>
            <person name="Myridakis A.I."/>
            <person name="Kouvelis V.N."/>
        </authorList>
    </citation>
    <scope>NUCLEOTIDE SEQUENCE [LARGE SCALE GENOMIC DNA]</scope>
    <source>
        <strain evidence="3 4">ATHUM6906</strain>
    </source>
</reference>
<sequence length="254" mass="25441">MTKYTTVLLALASLASAQNWVGLTTPPAPRDTLMLPGLGSSLYGSIALVGGCDASQRSCDGKCMPLTGNCCGLGNGSYCELGYTCGKSGCCPIGKTCNSDGPLTCTAGKTLCGNVCITQGSVCCDKSAGTWCNSGETCAAGGKCTPRSGSSSTCSASQKLCGSGCIPTDAVCCNNGFFCDAGEICSANNKCAKADSICKRKSKSKSKSKTKTKSKPKSKPKTGGGDDCDDASASAATHLAPGLLGLIALGAFFL</sequence>
<feature type="compositionally biased region" description="Basic residues" evidence="1">
    <location>
        <begin position="204"/>
        <end position="220"/>
    </location>
</feature>
<organism evidence="3 4">
    <name type="scientific">Cladobotryum mycophilum</name>
    <dbReference type="NCBI Taxonomy" id="491253"/>
    <lineage>
        <taxon>Eukaryota</taxon>
        <taxon>Fungi</taxon>
        <taxon>Dikarya</taxon>
        <taxon>Ascomycota</taxon>
        <taxon>Pezizomycotina</taxon>
        <taxon>Sordariomycetes</taxon>
        <taxon>Hypocreomycetidae</taxon>
        <taxon>Hypocreales</taxon>
        <taxon>Hypocreaceae</taxon>
        <taxon>Cladobotryum</taxon>
    </lineage>
</organism>
<keyword evidence="2" id="KW-0732">Signal</keyword>
<gene>
    <name evidence="3" type="ORF">PT974_11064</name>
</gene>
<name>A0ABR0SCH3_9HYPO</name>
<feature type="region of interest" description="Disordered" evidence="1">
    <location>
        <begin position="204"/>
        <end position="230"/>
    </location>
</feature>
<evidence type="ECO:0000313" key="3">
    <source>
        <dbReference type="EMBL" id="KAK5989537.1"/>
    </source>
</evidence>
<evidence type="ECO:0000313" key="4">
    <source>
        <dbReference type="Proteomes" id="UP001338125"/>
    </source>
</evidence>
<comment type="caution">
    <text evidence="3">The sequence shown here is derived from an EMBL/GenBank/DDBJ whole genome shotgun (WGS) entry which is preliminary data.</text>
</comment>
<evidence type="ECO:0000256" key="1">
    <source>
        <dbReference type="SAM" id="MobiDB-lite"/>
    </source>
</evidence>
<dbReference type="Proteomes" id="UP001338125">
    <property type="component" value="Unassembled WGS sequence"/>
</dbReference>
<accession>A0ABR0SCH3</accession>
<feature type="signal peptide" evidence="2">
    <location>
        <begin position="1"/>
        <end position="17"/>
    </location>
</feature>
<evidence type="ECO:0000256" key="2">
    <source>
        <dbReference type="SAM" id="SignalP"/>
    </source>
</evidence>
<dbReference type="EMBL" id="JAVFKD010000015">
    <property type="protein sequence ID" value="KAK5989537.1"/>
    <property type="molecule type" value="Genomic_DNA"/>
</dbReference>
<feature type="chain" id="PRO_5046067083" evidence="2">
    <location>
        <begin position="18"/>
        <end position="254"/>
    </location>
</feature>
<protein>
    <submittedName>
        <fullName evidence="3">Uncharacterized protein</fullName>
    </submittedName>
</protein>
<keyword evidence="4" id="KW-1185">Reference proteome</keyword>